<name>A0AB34VGB7_9GAMM</name>
<accession>A0AB34VGB7</accession>
<dbReference type="RefSeq" id="WP_058702583.1">
    <property type="nucleotide sequence ID" value="NZ_LDSH01000019.1"/>
</dbReference>
<protein>
    <recommendedName>
        <fullName evidence="3">Helix-turn-helix domain-containing protein</fullName>
    </recommendedName>
</protein>
<reference evidence="1 2" key="1">
    <citation type="journal article" date="2016" name="Front. Microbiol.">
        <title>Genomic Resource of Rice Seed Associated Bacteria.</title>
        <authorList>
            <person name="Midha S."/>
            <person name="Bansal K."/>
            <person name="Sharma S."/>
            <person name="Kumar N."/>
            <person name="Patil P.P."/>
            <person name="Chaudhry V."/>
            <person name="Patil P.B."/>
        </authorList>
    </citation>
    <scope>NUCLEOTIDE SEQUENCE [LARGE SCALE GENOMIC DNA]</scope>
    <source>
        <strain evidence="1 2">RSA13</strain>
    </source>
</reference>
<comment type="caution">
    <text evidence="1">The sequence shown here is derived from an EMBL/GenBank/DDBJ whole genome shotgun (WGS) entry which is preliminary data.</text>
</comment>
<gene>
    <name evidence="1" type="ORF">RSA13_13405</name>
</gene>
<dbReference type="Proteomes" id="UP000072520">
    <property type="component" value="Unassembled WGS sequence"/>
</dbReference>
<dbReference type="EMBL" id="LDSI01000018">
    <property type="protein sequence ID" value="KTS96704.1"/>
    <property type="molecule type" value="Genomic_DNA"/>
</dbReference>
<evidence type="ECO:0000313" key="1">
    <source>
        <dbReference type="EMBL" id="KTS96704.1"/>
    </source>
</evidence>
<organism evidence="1 2">
    <name type="scientific">Pantoea stewartii</name>
    <dbReference type="NCBI Taxonomy" id="66269"/>
    <lineage>
        <taxon>Bacteria</taxon>
        <taxon>Pseudomonadati</taxon>
        <taxon>Pseudomonadota</taxon>
        <taxon>Gammaproteobacteria</taxon>
        <taxon>Enterobacterales</taxon>
        <taxon>Erwiniaceae</taxon>
        <taxon>Pantoea</taxon>
    </lineage>
</organism>
<evidence type="ECO:0000313" key="2">
    <source>
        <dbReference type="Proteomes" id="UP000072520"/>
    </source>
</evidence>
<evidence type="ECO:0008006" key="3">
    <source>
        <dbReference type="Google" id="ProtNLM"/>
    </source>
</evidence>
<sequence>MHAEFMTLPEMATYLGISQTSLVRALCNRGALYGVPLPEGLEHLPLTQRHWLREDVRQFKHALQRAHVVHHHRTGKSYYA</sequence>
<dbReference type="AlphaFoldDB" id="A0AB34VGB7"/>
<proteinExistence type="predicted"/>